<feature type="region of interest" description="Disordered" evidence="1">
    <location>
        <begin position="99"/>
        <end position="119"/>
    </location>
</feature>
<evidence type="ECO:0008006" key="4">
    <source>
        <dbReference type="Google" id="ProtNLM"/>
    </source>
</evidence>
<dbReference type="Proteomes" id="UP001500212">
    <property type="component" value="Unassembled WGS sequence"/>
</dbReference>
<evidence type="ECO:0000313" key="2">
    <source>
        <dbReference type="EMBL" id="GAA4618158.1"/>
    </source>
</evidence>
<gene>
    <name evidence="2" type="ORF">GCM10023195_81420</name>
</gene>
<evidence type="ECO:0000256" key="1">
    <source>
        <dbReference type="SAM" id="MobiDB-lite"/>
    </source>
</evidence>
<sequence length="437" mass="47454">MSGSAFEPIKLPGSVWRHEQTRALLRARDIGGLFHLAKKYAGASQNRIAVATGVPQPRVNALMRGTGGPILQLEVFERIADGLNMPDDARICLGLAPASTKTSEVSQPRPHRSADSPEQRIDDLIAEITASDTQGDVIEQLASATHSLAESHTRIPASRIIAEVLRLHGQARELSARRQRLSQQRELYRVESQLLAHACLLLGDLGQNFTADKYGAASVLYAQEAGANEAVSWSARAKTLRWQDRYIESADMARRGYDCSPAAPIRVQLASQEANAAALMGDIARAREALRRSEVDAETVAADSGLSAWSFPVTRQALFNQSVAINADDPEAALRAAQMADEAWASGTPQVLATWAQIRTGAAIAHLMKGSLDGTIEELKAVLTLAPEFRVSTVTAFLENLERRLGHPDFRSSRDAIELRQKIRTFNSAAPVLSNES</sequence>
<keyword evidence="3" id="KW-1185">Reference proteome</keyword>
<protein>
    <recommendedName>
        <fullName evidence="4">HTH cro/C1-type domain-containing protein</fullName>
    </recommendedName>
</protein>
<proteinExistence type="predicted"/>
<reference evidence="3" key="1">
    <citation type="journal article" date="2019" name="Int. J. Syst. Evol. Microbiol.">
        <title>The Global Catalogue of Microorganisms (GCM) 10K type strain sequencing project: providing services to taxonomists for standard genome sequencing and annotation.</title>
        <authorList>
            <consortium name="The Broad Institute Genomics Platform"/>
            <consortium name="The Broad Institute Genome Sequencing Center for Infectious Disease"/>
            <person name="Wu L."/>
            <person name="Ma J."/>
        </authorList>
    </citation>
    <scope>NUCLEOTIDE SEQUENCE [LARGE SCALE GENOMIC DNA]</scope>
    <source>
        <strain evidence="3">JCM 17938</strain>
    </source>
</reference>
<dbReference type="SUPFAM" id="SSF47413">
    <property type="entry name" value="lambda repressor-like DNA-binding domains"/>
    <property type="match status" value="1"/>
</dbReference>
<name>A0ABP8U1F4_9ACTN</name>
<accession>A0ABP8U1F4</accession>
<dbReference type="RefSeq" id="WP_345366364.1">
    <property type="nucleotide sequence ID" value="NZ_BAABHJ010000040.1"/>
</dbReference>
<dbReference type="InterPro" id="IPR010982">
    <property type="entry name" value="Lambda_DNA-bd_dom_sf"/>
</dbReference>
<comment type="caution">
    <text evidence="2">The sequence shown here is derived from an EMBL/GenBank/DDBJ whole genome shotgun (WGS) entry which is preliminary data.</text>
</comment>
<evidence type="ECO:0000313" key="3">
    <source>
        <dbReference type="Proteomes" id="UP001500212"/>
    </source>
</evidence>
<organism evidence="2 3">
    <name type="scientific">Actinoallomurus liliacearum</name>
    <dbReference type="NCBI Taxonomy" id="1080073"/>
    <lineage>
        <taxon>Bacteria</taxon>
        <taxon>Bacillati</taxon>
        <taxon>Actinomycetota</taxon>
        <taxon>Actinomycetes</taxon>
        <taxon>Streptosporangiales</taxon>
        <taxon>Thermomonosporaceae</taxon>
        <taxon>Actinoallomurus</taxon>
    </lineage>
</organism>
<dbReference type="EMBL" id="BAABHJ010000040">
    <property type="protein sequence ID" value="GAA4618158.1"/>
    <property type="molecule type" value="Genomic_DNA"/>
</dbReference>